<evidence type="ECO:0000313" key="2">
    <source>
        <dbReference type="Proteomes" id="UP001341840"/>
    </source>
</evidence>
<evidence type="ECO:0000313" key="1">
    <source>
        <dbReference type="EMBL" id="MED6224236.1"/>
    </source>
</evidence>
<comment type="caution">
    <text evidence="1">The sequence shown here is derived from an EMBL/GenBank/DDBJ whole genome shotgun (WGS) entry which is preliminary data.</text>
</comment>
<reference evidence="1 2" key="1">
    <citation type="journal article" date="2023" name="Plants (Basel)">
        <title>Bridging the Gap: Combining Genomics and Transcriptomics Approaches to Understand Stylosanthes scabra, an Orphan Legume from the Brazilian Caatinga.</title>
        <authorList>
            <person name="Ferreira-Neto J.R.C."/>
            <person name="da Silva M.D."/>
            <person name="Binneck E."/>
            <person name="de Melo N.F."/>
            <person name="da Silva R.H."/>
            <person name="de Melo A.L.T.M."/>
            <person name="Pandolfi V."/>
            <person name="Bustamante F.O."/>
            <person name="Brasileiro-Vidal A.C."/>
            <person name="Benko-Iseppon A.M."/>
        </authorList>
    </citation>
    <scope>NUCLEOTIDE SEQUENCE [LARGE SCALE GENOMIC DNA]</scope>
    <source>
        <tissue evidence="1">Leaves</tissue>
    </source>
</reference>
<protein>
    <submittedName>
        <fullName evidence="1">Uncharacterized protein</fullName>
    </submittedName>
</protein>
<dbReference type="Proteomes" id="UP001341840">
    <property type="component" value="Unassembled WGS sequence"/>
</dbReference>
<keyword evidence="2" id="KW-1185">Reference proteome</keyword>
<sequence length="91" mass="9760">SLSTLESLSLSTLFLKEERTLAVAPRRGPPLLHLQRLFSSRLLVVLSSPACGVVVAVFNPIGRRPPAVVASPAAGRLCLCSVRVHPSREHP</sequence>
<feature type="non-terminal residue" evidence="1">
    <location>
        <position position="1"/>
    </location>
</feature>
<organism evidence="1 2">
    <name type="scientific">Stylosanthes scabra</name>
    <dbReference type="NCBI Taxonomy" id="79078"/>
    <lineage>
        <taxon>Eukaryota</taxon>
        <taxon>Viridiplantae</taxon>
        <taxon>Streptophyta</taxon>
        <taxon>Embryophyta</taxon>
        <taxon>Tracheophyta</taxon>
        <taxon>Spermatophyta</taxon>
        <taxon>Magnoliopsida</taxon>
        <taxon>eudicotyledons</taxon>
        <taxon>Gunneridae</taxon>
        <taxon>Pentapetalae</taxon>
        <taxon>rosids</taxon>
        <taxon>fabids</taxon>
        <taxon>Fabales</taxon>
        <taxon>Fabaceae</taxon>
        <taxon>Papilionoideae</taxon>
        <taxon>50 kb inversion clade</taxon>
        <taxon>dalbergioids sensu lato</taxon>
        <taxon>Dalbergieae</taxon>
        <taxon>Pterocarpus clade</taxon>
        <taxon>Stylosanthes</taxon>
    </lineage>
</organism>
<accession>A0ABU6ZQJ1</accession>
<proteinExistence type="predicted"/>
<dbReference type="EMBL" id="JASCZI010273106">
    <property type="protein sequence ID" value="MED6224236.1"/>
    <property type="molecule type" value="Genomic_DNA"/>
</dbReference>
<gene>
    <name evidence="1" type="ORF">PIB30_082006</name>
</gene>
<name>A0ABU6ZQJ1_9FABA</name>